<keyword evidence="3" id="KW-1185">Reference proteome</keyword>
<dbReference type="InterPro" id="IPR001900">
    <property type="entry name" value="RNase_II/R"/>
</dbReference>
<proteinExistence type="predicted"/>
<dbReference type="GO" id="GO:0003723">
    <property type="term" value="F:RNA binding"/>
    <property type="evidence" value="ECO:0007669"/>
    <property type="project" value="InterPro"/>
</dbReference>
<accession>A0A1E3PC13</accession>
<dbReference type="InterPro" id="IPR012340">
    <property type="entry name" value="NA-bd_OB-fold"/>
</dbReference>
<dbReference type="GeneID" id="30200338"/>
<dbReference type="STRING" id="683960.A0A1E3PC13"/>
<dbReference type="OrthoDB" id="1865897at2759"/>
<protein>
    <recommendedName>
        <fullName evidence="1">RNB domain-containing protein</fullName>
    </recommendedName>
</protein>
<dbReference type="Proteomes" id="UP000094112">
    <property type="component" value="Unassembled WGS sequence"/>
</dbReference>
<gene>
    <name evidence="2" type="ORF">WICANDRAFT_60998</name>
</gene>
<dbReference type="GO" id="GO:0004540">
    <property type="term" value="F:RNA nuclease activity"/>
    <property type="evidence" value="ECO:0007669"/>
    <property type="project" value="InterPro"/>
</dbReference>
<evidence type="ECO:0000259" key="1">
    <source>
        <dbReference type="SMART" id="SM00955"/>
    </source>
</evidence>
<dbReference type="AlphaFoldDB" id="A0A1E3PC13"/>
<sequence length="797" mass="91482">MFSIIIRSRQKSRFKSIPSPHSTRFISSFFKHNLESLFASDQESKAVSTPNLEIKSIAKVVPTFPFYKQYSKSIIPQEILKKSQGEDPLELLSSKKSSYHDSVRNRPGLGSLVEIQLDDGTVDLGIVKSTLGGLFYEGSDALSMVNIKGEEVRFNISQVSFHLFKAISPKPLRNLSHDENNQRIVQLLKHLIKCSYTSRFNDRSLFSMAQAWFAKENSPVEIDLQKISEMIQRYSNQRQDKSSRNEVSLFAAHTQIVNDPINWMAIRKPLDNHNDSLVCFKYYSNSYKTIEHLEKAMKINNTHLKTIADDIKKCIQSGCGIEATYADSVIALLKHYVLYPHLGLTSPIKEIWKHITGSTQFTPTDIHQFLLKLGDYDIHETVKPVRPNDIYSKINLDHFSFLREPTNQKAYTIPSPDNETNIAVSLEKTRDYWIFEIHVLDIASHLTPGSKLVESLLNRVSSFKYDDKKIPLFDDGVFSGFSTNTTDAITISLQYPLDEAVGWNKAELLSINLSKSHNLKMVSIDELNQLNEDKSEFMRLFKHSSNNNLDGDDEDILKSCFKIIEIWTKRRCSQGAISHSLPFKVVEGNESVDHTKIEFVKYLHKELSTIVSEYVIQWSEVKKCPLLIHSQSLLPSLQDEIEIDPQRFSIPPFKASSYEHFTLFSNDQGDVTLKSLICGEKYLNKEIVTTQASPHVSLGLPFGFVELINPLNDYEAIVNQWQVINILKQEFKYKQGFNYKLNNALQDFKLLSDKQLQQHYDFNIAPLKNFNNSLQTSNKRFKKLKWLSTKKDDCLLF</sequence>
<dbReference type="EMBL" id="KV454208">
    <property type="protein sequence ID" value="ODQ62953.1"/>
    <property type="molecule type" value="Genomic_DNA"/>
</dbReference>
<reference evidence="2 3" key="1">
    <citation type="journal article" date="2016" name="Proc. Natl. Acad. Sci. U.S.A.">
        <title>Comparative genomics of biotechnologically important yeasts.</title>
        <authorList>
            <person name="Riley R."/>
            <person name="Haridas S."/>
            <person name="Wolfe K.H."/>
            <person name="Lopes M.R."/>
            <person name="Hittinger C.T."/>
            <person name="Goeker M."/>
            <person name="Salamov A.A."/>
            <person name="Wisecaver J.H."/>
            <person name="Long T.M."/>
            <person name="Calvey C.H."/>
            <person name="Aerts A.L."/>
            <person name="Barry K.W."/>
            <person name="Choi C."/>
            <person name="Clum A."/>
            <person name="Coughlan A.Y."/>
            <person name="Deshpande S."/>
            <person name="Douglass A.P."/>
            <person name="Hanson S.J."/>
            <person name="Klenk H.-P."/>
            <person name="LaButti K.M."/>
            <person name="Lapidus A."/>
            <person name="Lindquist E.A."/>
            <person name="Lipzen A.M."/>
            <person name="Meier-Kolthoff J.P."/>
            <person name="Ohm R.A."/>
            <person name="Otillar R.P."/>
            <person name="Pangilinan J.L."/>
            <person name="Peng Y."/>
            <person name="Rokas A."/>
            <person name="Rosa C.A."/>
            <person name="Scheuner C."/>
            <person name="Sibirny A.A."/>
            <person name="Slot J.C."/>
            <person name="Stielow J.B."/>
            <person name="Sun H."/>
            <person name="Kurtzman C.P."/>
            <person name="Blackwell M."/>
            <person name="Grigoriev I.V."/>
            <person name="Jeffries T.W."/>
        </authorList>
    </citation>
    <scope>NUCLEOTIDE SEQUENCE [LARGE SCALE GENOMIC DNA]</scope>
    <source>
        <strain evidence="3">ATCC 58044 / CBS 1984 / NCYC 433 / NRRL Y-366-8</strain>
    </source>
</reference>
<evidence type="ECO:0000313" key="2">
    <source>
        <dbReference type="EMBL" id="ODQ62953.1"/>
    </source>
</evidence>
<dbReference type="Pfam" id="PF00773">
    <property type="entry name" value="RNB"/>
    <property type="match status" value="1"/>
</dbReference>
<organism evidence="2 3">
    <name type="scientific">Wickerhamomyces anomalus (strain ATCC 58044 / CBS 1984 / NCYC 433 / NRRL Y-366-8)</name>
    <name type="common">Yeast</name>
    <name type="synonym">Hansenula anomala</name>
    <dbReference type="NCBI Taxonomy" id="683960"/>
    <lineage>
        <taxon>Eukaryota</taxon>
        <taxon>Fungi</taxon>
        <taxon>Dikarya</taxon>
        <taxon>Ascomycota</taxon>
        <taxon>Saccharomycotina</taxon>
        <taxon>Saccharomycetes</taxon>
        <taxon>Phaffomycetales</taxon>
        <taxon>Wickerhamomycetaceae</taxon>
        <taxon>Wickerhamomyces</taxon>
    </lineage>
</organism>
<dbReference type="SUPFAM" id="SSF50249">
    <property type="entry name" value="Nucleic acid-binding proteins"/>
    <property type="match status" value="1"/>
</dbReference>
<feature type="domain" description="RNB" evidence="1">
    <location>
        <begin position="403"/>
        <end position="729"/>
    </location>
</feature>
<dbReference type="SMART" id="SM00955">
    <property type="entry name" value="RNB"/>
    <property type="match status" value="1"/>
</dbReference>
<name>A0A1E3PC13_WICAA</name>
<evidence type="ECO:0000313" key="3">
    <source>
        <dbReference type="Proteomes" id="UP000094112"/>
    </source>
</evidence>
<dbReference type="RefSeq" id="XP_019042160.1">
    <property type="nucleotide sequence ID" value="XM_019183092.1"/>
</dbReference>